<evidence type="ECO:0000313" key="2">
    <source>
        <dbReference type="Proteomes" id="UP001139505"/>
    </source>
</evidence>
<dbReference type="Proteomes" id="UP001139505">
    <property type="component" value="Unassembled WGS sequence"/>
</dbReference>
<organism evidence="1 2">
    <name type="scientific">Mycobacterium montefiorense</name>
    <dbReference type="NCBI Taxonomy" id="154654"/>
    <lineage>
        <taxon>Bacteria</taxon>
        <taxon>Bacillati</taxon>
        <taxon>Actinomycetota</taxon>
        <taxon>Actinomycetes</taxon>
        <taxon>Mycobacteriales</taxon>
        <taxon>Mycobacteriaceae</taxon>
        <taxon>Mycobacterium</taxon>
        <taxon>Mycobacterium simiae complex</taxon>
    </lineage>
</organism>
<dbReference type="RefSeq" id="WP_261859422.1">
    <property type="nucleotide sequence ID" value="NZ_BFCH01000017.1"/>
</dbReference>
<comment type="caution">
    <text evidence="1">The sequence shown here is derived from an EMBL/GenBank/DDBJ whole genome shotgun (WGS) entry which is preliminary data.</text>
</comment>
<gene>
    <name evidence="1" type="ORF">NJB18185_30630</name>
</gene>
<reference evidence="1" key="2">
    <citation type="submission" date="2022-04" db="EMBL/GenBank/DDBJ databases">
        <authorList>
            <person name="Komine T."/>
            <person name="Fukano H."/>
            <person name="Wada S."/>
        </authorList>
    </citation>
    <scope>NUCLEOTIDE SEQUENCE</scope>
    <source>
        <strain evidence="1">NJB18185</strain>
    </source>
</reference>
<name>A0AA37PMZ6_9MYCO</name>
<evidence type="ECO:0000313" key="1">
    <source>
        <dbReference type="EMBL" id="GKU73292.1"/>
    </source>
</evidence>
<protein>
    <submittedName>
        <fullName evidence="1">Uncharacterized protein</fullName>
    </submittedName>
</protein>
<reference evidence="1" key="1">
    <citation type="journal article" date="2022" name="Microbiol. Resour. Announc.">
        <title>Draft Genome Sequences of Eight Mycobacterium montefiorense Strains Isolated from Salamanders in Captivity.</title>
        <authorList>
            <person name="Komine T."/>
            <person name="Ihara H."/>
            <person name="Fukano H."/>
            <person name="Hoshino Y."/>
            <person name="Kurata O."/>
            <person name="Wada S."/>
        </authorList>
    </citation>
    <scope>NUCLEOTIDE SEQUENCE</scope>
    <source>
        <strain evidence="1">NJB18185</strain>
    </source>
</reference>
<dbReference type="AlphaFoldDB" id="A0AA37PMZ6"/>
<dbReference type="EMBL" id="BQYH01000021">
    <property type="protein sequence ID" value="GKU73292.1"/>
    <property type="molecule type" value="Genomic_DNA"/>
</dbReference>
<accession>A0AA37PMZ6</accession>
<proteinExistence type="predicted"/>
<sequence length="43" mass="4333">MATLNTTGVGFLAALDTVGIDSGTRKRHVGNLIAPQGAQPVLA</sequence>